<dbReference type="GO" id="GO:0008703">
    <property type="term" value="F:5-amino-6-(5-phosphoribosylamino)uracil reductase activity"/>
    <property type="evidence" value="ECO:0007669"/>
    <property type="project" value="InterPro"/>
</dbReference>
<dbReference type="STRING" id="479432.Sros_3696"/>
<dbReference type="KEGG" id="sro:Sros_3696"/>
<dbReference type="AlphaFoldDB" id="D2AS93"/>
<dbReference type="EMBL" id="CP001814">
    <property type="protein sequence ID" value="ACZ86620.1"/>
    <property type="molecule type" value="Genomic_DNA"/>
</dbReference>
<evidence type="ECO:0000259" key="1">
    <source>
        <dbReference type="Pfam" id="PF01872"/>
    </source>
</evidence>
<proteinExistence type="predicted"/>
<name>D2AS93_STRRD</name>
<dbReference type="HOGENOM" id="CLU_043966_1_2_11"/>
<keyword evidence="3" id="KW-1185">Reference proteome</keyword>
<dbReference type="PANTHER" id="PTHR38011">
    <property type="entry name" value="DIHYDROFOLATE REDUCTASE FAMILY PROTEIN (AFU_ORTHOLOGUE AFUA_8G06820)"/>
    <property type="match status" value="1"/>
</dbReference>
<dbReference type="Pfam" id="PF01872">
    <property type="entry name" value="RibD_C"/>
    <property type="match status" value="1"/>
</dbReference>
<dbReference type="RefSeq" id="WP_012890363.1">
    <property type="nucleotide sequence ID" value="NC_013595.1"/>
</dbReference>
<evidence type="ECO:0000313" key="3">
    <source>
        <dbReference type="Proteomes" id="UP000002029"/>
    </source>
</evidence>
<sequence>MTSARKIVAGLFMSLDGVVEAPEKWHFPYLNEEMGAAVGSMHAEADTLLMGRVTYETFAAAWPHRTGELADQINGIRKLVVSTTLAKADWQNSALIDGDAIAALAKLKQQPGKCIHLSGSISLTRALLAVGLIDRLRLLVHPIVLGTGQRLFPEGIGVVPLKLARSATFTTGVMDLTYQPA</sequence>
<evidence type="ECO:0000313" key="2">
    <source>
        <dbReference type="EMBL" id="ACZ86620.1"/>
    </source>
</evidence>
<feature type="domain" description="Bacterial bifunctional deaminase-reductase C-terminal" evidence="1">
    <location>
        <begin position="5"/>
        <end position="173"/>
    </location>
</feature>
<dbReference type="Proteomes" id="UP000002029">
    <property type="component" value="Chromosome"/>
</dbReference>
<dbReference type="Gene3D" id="3.40.430.10">
    <property type="entry name" value="Dihydrofolate Reductase, subunit A"/>
    <property type="match status" value="1"/>
</dbReference>
<dbReference type="PANTHER" id="PTHR38011:SF11">
    <property type="entry name" value="2,5-DIAMINO-6-RIBOSYLAMINO-4(3H)-PYRIMIDINONE 5'-PHOSPHATE REDUCTASE"/>
    <property type="match status" value="1"/>
</dbReference>
<dbReference type="GO" id="GO:0009231">
    <property type="term" value="P:riboflavin biosynthetic process"/>
    <property type="evidence" value="ECO:0007669"/>
    <property type="project" value="InterPro"/>
</dbReference>
<dbReference type="InterPro" id="IPR002734">
    <property type="entry name" value="RibDG_C"/>
</dbReference>
<organism evidence="2 3">
    <name type="scientific">Streptosporangium roseum (strain ATCC 12428 / DSM 43021 / JCM 3005 / KCTC 9067 / NCIMB 10171 / NRRL 2505 / NI 9100)</name>
    <dbReference type="NCBI Taxonomy" id="479432"/>
    <lineage>
        <taxon>Bacteria</taxon>
        <taxon>Bacillati</taxon>
        <taxon>Actinomycetota</taxon>
        <taxon>Actinomycetes</taxon>
        <taxon>Streptosporangiales</taxon>
        <taxon>Streptosporangiaceae</taxon>
        <taxon>Streptosporangium</taxon>
    </lineage>
</organism>
<reference evidence="2 3" key="1">
    <citation type="journal article" date="2010" name="Stand. Genomic Sci.">
        <title>Complete genome sequence of Streptosporangium roseum type strain (NI 9100).</title>
        <authorList>
            <person name="Nolan M."/>
            <person name="Sikorski J."/>
            <person name="Jando M."/>
            <person name="Lucas S."/>
            <person name="Lapidus A."/>
            <person name="Glavina Del Rio T."/>
            <person name="Chen F."/>
            <person name="Tice H."/>
            <person name="Pitluck S."/>
            <person name="Cheng J.F."/>
            <person name="Chertkov O."/>
            <person name="Sims D."/>
            <person name="Meincke L."/>
            <person name="Brettin T."/>
            <person name="Han C."/>
            <person name="Detter J.C."/>
            <person name="Bruce D."/>
            <person name="Goodwin L."/>
            <person name="Land M."/>
            <person name="Hauser L."/>
            <person name="Chang Y.J."/>
            <person name="Jeffries C.D."/>
            <person name="Ivanova N."/>
            <person name="Mavromatis K."/>
            <person name="Mikhailova N."/>
            <person name="Chen A."/>
            <person name="Palaniappan K."/>
            <person name="Chain P."/>
            <person name="Rohde M."/>
            <person name="Goker M."/>
            <person name="Bristow J."/>
            <person name="Eisen J.A."/>
            <person name="Markowitz V."/>
            <person name="Hugenholtz P."/>
            <person name="Kyrpides N.C."/>
            <person name="Klenk H.P."/>
        </authorList>
    </citation>
    <scope>NUCLEOTIDE SEQUENCE [LARGE SCALE GENOMIC DNA]</scope>
    <source>
        <strain evidence="3">ATCC 12428 / DSM 43021 / JCM 3005 / NI 9100</strain>
    </source>
</reference>
<dbReference type="InterPro" id="IPR024072">
    <property type="entry name" value="DHFR-like_dom_sf"/>
</dbReference>
<accession>D2AS93</accession>
<dbReference type="eggNOG" id="COG0262">
    <property type="taxonomic scope" value="Bacteria"/>
</dbReference>
<protein>
    <submittedName>
        <fullName evidence="2">Deaminase-reductase domain-containing protein</fullName>
    </submittedName>
</protein>
<dbReference type="OrthoDB" id="3471694at2"/>
<dbReference type="SUPFAM" id="SSF53597">
    <property type="entry name" value="Dihydrofolate reductase-like"/>
    <property type="match status" value="1"/>
</dbReference>
<dbReference type="InterPro" id="IPR050765">
    <property type="entry name" value="Riboflavin_Biosynth_HTPR"/>
</dbReference>
<gene>
    <name evidence="2" type="ordered locus">Sros_3696</name>
</gene>